<evidence type="ECO:0000256" key="1">
    <source>
        <dbReference type="ARBA" id="ARBA00010883"/>
    </source>
</evidence>
<dbReference type="KEGG" id="char:105894172"/>
<dbReference type="PROSITE" id="PS50195">
    <property type="entry name" value="PX"/>
    <property type="match status" value="1"/>
</dbReference>
<dbReference type="Pfam" id="PF04212">
    <property type="entry name" value="MIT"/>
    <property type="match status" value="1"/>
</dbReference>
<evidence type="ECO:0000313" key="10">
    <source>
        <dbReference type="Proteomes" id="UP000515152"/>
    </source>
</evidence>
<dbReference type="SUPFAM" id="SSF116846">
    <property type="entry name" value="MIT domain"/>
    <property type="match status" value="1"/>
</dbReference>
<name>A0A6P3VMJ2_CLUHA</name>
<dbReference type="InterPro" id="IPR051866">
    <property type="entry name" value="Intracell_Sig-Traffick_Protein"/>
</dbReference>
<keyword evidence="5" id="KW-0653">Protein transport</keyword>
<feature type="domain" description="PX" evidence="9">
    <location>
        <begin position="8"/>
        <end position="132"/>
    </location>
</feature>
<comment type="function">
    <text evidence="6">May be involved in several stages of intracellular trafficking. Overexpression of SNX15 disrupts the normal trafficking of proteins from the plasma membrane to recycling endosomes or the TGN.</text>
</comment>
<dbReference type="FunFam" id="3.30.1520.10:FF:000029">
    <property type="entry name" value="sorting nexin-15 isoform X1"/>
    <property type="match status" value="1"/>
</dbReference>
<dbReference type="PANTHER" id="PTHR15508:SF9">
    <property type="entry name" value="SORTING NEXIN-15"/>
    <property type="match status" value="1"/>
</dbReference>
<dbReference type="CTD" id="29907"/>
<reference evidence="11" key="1">
    <citation type="submission" date="2025-08" db="UniProtKB">
        <authorList>
            <consortium name="RefSeq"/>
        </authorList>
    </citation>
    <scope>IDENTIFICATION</scope>
</reference>
<dbReference type="PANTHER" id="PTHR15508">
    <property type="entry name" value="RIBOSOMAL PROTEIN S6 KINASE"/>
    <property type="match status" value="1"/>
</dbReference>
<evidence type="ECO:0000256" key="8">
    <source>
        <dbReference type="SAM" id="MobiDB-lite"/>
    </source>
</evidence>
<protein>
    <recommendedName>
        <fullName evidence="7">Sorting nexin-15</fullName>
    </recommendedName>
</protein>
<dbReference type="Pfam" id="PF00787">
    <property type="entry name" value="PX"/>
    <property type="match status" value="1"/>
</dbReference>
<evidence type="ECO:0000256" key="2">
    <source>
        <dbReference type="ARBA" id="ARBA00022448"/>
    </source>
</evidence>
<dbReference type="CDD" id="cd02677">
    <property type="entry name" value="MIT_SNX15"/>
    <property type="match status" value="1"/>
</dbReference>
<dbReference type="InterPro" id="IPR007330">
    <property type="entry name" value="MIT_dom"/>
</dbReference>
<feature type="region of interest" description="Disordered" evidence="8">
    <location>
        <begin position="133"/>
        <end position="187"/>
    </location>
</feature>
<dbReference type="AlphaFoldDB" id="A0A6P3VMJ2"/>
<dbReference type="InterPro" id="IPR001683">
    <property type="entry name" value="PX_dom"/>
</dbReference>
<dbReference type="SUPFAM" id="SSF64268">
    <property type="entry name" value="PX domain"/>
    <property type="match status" value="1"/>
</dbReference>
<sequence length="396" mass="43879">MSRKARAKEEYHRFFSVTDTRTHEKGHTEYKVLARFVSKRRPEDVKEVVVWRRYSELKKLHGELAYTHRNLFRRQEEFPPFPRAQVFGRFDEAVIEERRKAAESMLLFTTNIPALYNSPQLKEFFRGGEVTRPLDPSSVSSSTVLPAPLIPLPEGSPALQAEEEQGREAPIQPQELDSNLGSGIGEPEVGVEAYGEIESGTLPASPAKEVVEMRTESPENNGTEEPPPAREASPPPPALTAEKPDDSQEEFDLLFDSPGEGPVDNAPPPLSDTDLAIFDPCAKEDLPHGLVDNAELLSVPVANESGEAAGEAGYLAQAANELNAALEREKDGDFSTAILQYRTAVDILIKGVHGDPDPQRRDSVKRRTAQYLQHAETLLNLHSPKHTPTHTQDQDT</sequence>
<feature type="region of interest" description="Disordered" evidence="8">
    <location>
        <begin position="376"/>
        <end position="396"/>
    </location>
</feature>
<evidence type="ECO:0000256" key="6">
    <source>
        <dbReference type="ARBA" id="ARBA00053809"/>
    </source>
</evidence>
<dbReference type="InterPro" id="IPR036871">
    <property type="entry name" value="PX_dom_sf"/>
</dbReference>
<keyword evidence="3" id="KW-0488">Methylation</keyword>
<accession>A0A6P3VMJ2</accession>
<keyword evidence="2" id="KW-0813">Transport</keyword>
<evidence type="ECO:0000313" key="11">
    <source>
        <dbReference type="RefSeq" id="XP_012676099.2"/>
    </source>
</evidence>
<dbReference type="InterPro" id="IPR036181">
    <property type="entry name" value="MIT_dom_sf"/>
</dbReference>
<dbReference type="SMART" id="SM00312">
    <property type="entry name" value="PX"/>
    <property type="match status" value="1"/>
</dbReference>
<evidence type="ECO:0000256" key="3">
    <source>
        <dbReference type="ARBA" id="ARBA00022481"/>
    </source>
</evidence>
<feature type="region of interest" description="Disordered" evidence="8">
    <location>
        <begin position="199"/>
        <end position="272"/>
    </location>
</feature>
<dbReference type="GO" id="GO:0035091">
    <property type="term" value="F:phosphatidylinositol binding"/>
    <property type="evidence" value="ECO:0007669"/>
    <property type="project" value="InterPro"/>
</dbReference>
<dbReference type="OrthoDB" id="1278353at2759"/>
<dbReference type="GeneID" id="105894172"/>
<dbReference type="Gene3D" id="1.20.58.80">
    <property type="entry name" value="Phosphotransferase system, lactose/cellobiose-type IIA subunit"/>
    <property type="match status" value="1"/>
</dbReference>
<dbReference type="GO" id="GO:0015031">
    <property type="term" value="P:protein transport"/>
    <property type="evidence" value="ECO:0007669"/>
    <property type="project" value="UniProtKB-KW"/>
</dbReference>
<keyword evidence="4" id="KW-0597">Phosphoprotein</keyword>
<evidence type="ECO:0000256" key="7">
    <source>
        <dbReference type="ARBA" id="ARBA00071932"/>
    </source>
</evidence>
<organism evidence="10 11">
    <name type="scientific">Clupea harengus</name>
    <name type="common">Atlantic herring</name>
    <dbReference type="NCBI Taxonomy" id="7950"/>
    <lineage>
        <taxon>Eukaryota</taxon>
        <taxon>Metazoa</taxon>
        <taxon>Chordata</taxon>
        <taxon>Craniata</taxon>
        <taxon>Vertebrata</taxon>
        <taxon>Euteleostomi</taxon>
        <taxon>Actinopterygii</taxon>
        <taxon>Neopterygii</taxon>
        <taxon>Teleostei</taxon>
        <taxon>Clupei</taxon>
        <taxon>Clupeiformes</taxon>
        <taxon>Clupeoidei</taxon>
        <taxon>Clupeidae</taxon>
        <taxon>Clupea</taxon>
    </lineage>
</organism>
<proteinExistence type="inferred from homology"/>
<dbReference type="RefSeq" id="XP_012676099.2">
    <property type="nucleotide sequence ID" value="XM_012820645.3"/>
</dbReference>
<dbReference type="Gene3D" id="3.30.1520.10">
    <property type="entry name" value="Phox-like domain"/>
    <property type="match status" value="1"/>
</dbReference>
<dbReference type="SMART" id="SM00745">
    <property type="entry name" value="MIT"/>
    <property type="match status" value="1"/>
</dbReference>
<evidence type="ECO:0000259" key="9">
    <source>
        <dbReference type="PROSITE" id="PS50195"/>
    </source>
</evidence>
<dbReference type="Proteomes" id="UP000515152">
    <property type="component" value="Chromosome 18"/>
</dbReference>
<comment type="similarity">
    <text evidence="1">Belongs to the sorting nexin family.</text>
</comment>
<keyword evidence="10" id="KW-1185">Reference proteome</keyword>
<gene>
    <name evidence="11" type="primary">snx15</name>
</gene>
<evidence type="ECO:0000256" key="4">
    <source>
        <dbReference type="ARBA" id="ARBA00022553"/>
    </source>
</evidence>
<evidence type="ECO:0000256" key="5">
    <source>
        <dbReference type="ARBA" id="ARBA00022927"/>
    </source>
</evidence>